<gene>
    <name evidence="3" type="ORF">DEAC_c11280</name>
</gene>
<proteinExistence type="predicted"/>
<dbReference type="EMBL" id="LDZY01000003">
    <property type="protein sequence ID" value="KLU67184.1"/>
    <property type="molecule type" value="Genomic_DNA"/>
</dbReference>
<keyword evidence="4" id="KW-1185">Reference proteome</keyword>
<feature type="region of interest" description="Disordered" evidence="1">
    <location>
        <begin position="220"/>
        <end position="242"/>
    </location>
</feature>
<organism evidence="3 4">
    <name type="scientific">Desulfosporosinus acididurans</name>
    <dbReference type="NCBI Taxonomy" id="476652"/>
    <lineage>
        <taxon>Bacteria</taxon>
        <taxon>Bacillati</taxon>
        <taxon>Bacillota</taxon>
        <taxon>Clostridia</taxon>
        <taxon>Eubacteriales</taxon>
        <taxon>Desulfitobacteriaceae</taxon>
        <taxon>Desulfosporosinus</taxon>
    </lineage>
</organism>
<dbReference type="PANTHER" id="PTHR36740">
    <property type="entry name" value="PRC DOMAIN-CONTAINING PROTEIN"/>
    <property type="match status" value="1"/>
</dbReference>
<feature type="domain" description="PRC-barrel" evidence="2">
    <location>
        <begin position="5"/>
        <end position="69"/>
    </location>
</feature>
<evidence type="ECO:0000256" key="1">
    <source>
        <dbReference type="SAM" id="MobiDB-lite"/>
    </source>
</evidence>
<dbReference type="Gene3D" id="2.30.30.240">
    <property type="entry name" value="PRC-barrel domain"/>
    <property type="match status" value="2"/>
</dbReference>
<dbReference type="AlphaFoldDB" id="A0A0J1FUR2"/>
<evidence type="ECO:0000313" key="4">
    <source>
        <dbReference type="Proteomes" id="UP000036356"/>
    </source>
</evidence>
<sequence length="242" mass="26603">MKPSRKFLSLPIISLQEGQQIGFVKSLVLDAGTKSLAAIIVDPKGFFKDQRIIPYAKVISVGDDAITIDKETHVEKTSNLPELLELVKEKLAIIGTKIITESGKTLGTADEYYIDPNSGKITQIEISSGKLNGFLNGKAWMSADYITTLGHDVIVTQRGSENYLSVADKGLSESFKNLLHSTSHRASETTHAVSNYFKKQKHDNNNLETPEEKPPVIVTELDITPTEDQDPPETPQTKEPLG</sequence>
<dbReference type="InterPro" id="IPR011033">
    <property type="entry name" value="PRC_barrel-like_sf"/>
</dbReference>
<name>A0A0J1FUR2_9FIRM</name>
<dbReference type="Proteomes" id="UP000036356">
    <property type="component" value="Unassembled WGS sequence"/>
</dbReference>
<comment type="caution">
    <text evidence="3">The sequence shown here is derived from an EMBL/GenBank/DDBJ whole genome shotgun (WGS) entry which is preliminary data.</text>
</comment>
<evidence type="ECO:0000259" key="2">
    <source>
        <dbReference type="Pfam" id="PF05239"/>
    </source>
</evidence>
<dbReference type="PANTHER" id="PTHR36740:SF1">
    <property type="entry name" value="PRC-BARREL DOMAIN-CONTAINING PROTEIN"/>
    <property type="match status" value="1"/>
</dbReference>
<dbReference type="RefSeq" id="WP_047809010.1">
    <property type="nucleotide sequence ID" value="NZ_LDZY01000003.1"/>
</dbReference>
<accession>A0A0J1FUR2</accession>
<dbReference type="Pfam" id="PF05239">
    <property type="entry name" value="PRC"/>
    <property type="match status" value="2"/>
</dbReference>
<feature type="domain" description="PRC-barrel" evidence="2">
    <location>
        <begin position="93"/>
        <end position="154"/>
    </location>
</feature>
<reference evidence="3 4" key="1">
    <citation type="submission" date="2015-06" db="EMBL/GenBank/DDBJ databases">
        <title>Draft genome of the moderately acidophilic sulfate reducer Candidatus Desulfosporosinus acididurans strain M1.</title>
        <authorList>
            <person name="Poehlein A."/>
            <person name="Petzsch P."/>
            <person name="Johnson B.D."/>
            <person name="Schloemann M."/>
            <person name="Daniel R."/>
            <person name="Muehling M."/>
        </authorList>
    </citation>
    <scope>NUCLEOTIDE SEQUENCE [LARGE SCALE GENOMIC DNA]</scope>
    <source>
        <strain evidence="3 4">M1</strain>
    </source>
</reference>
<dbReference type="InterPro" id="IPR027275">
    <property type="entry name" value="PRC-brl_dom"/>
</dbReference>
<dbReference type="STRING" id="476652.DEAC_c11280"/>
<dbReference type="SUPFAM" id="SSF50346">
    <property type="entry name" value="PRC-barrel domain"/>
    <property type="match status" value="2"/>
</dbReference>
<protein>
    <submittedName>
        <fullName evidence="3">PRC-barrel domain protein</fullName>
    </submittedName>
</protein>
<dbReference type="PATRIC" id="fig|476652.3.peg.1152"/>
<evidence type="ECO:0000313" key="3">
    <source>
        <dbReference type="EMBL" id="KLU67184.1"/>
    </source>
</evidence>